<evidence type="ECO:0000313" key="1">
    <source>
        <dbReference type="EMBL" id="SER68889.1"/>
    </source>
</evidence>
<dbReference type="GO" id="GO:0020037">
    <property type="term" value="F:heme binding"/>
    <property type="evidence" value="ECO:0007669"/>
    <property type="project" value="InterPro"/>
</dbReference>
<keyword evidence="1" id="KW-0560">Oxidoreductase</keyword>
<dbReference type="RefSeq" id="WP_074999618.1">
    <property type="nucleotide sequence ID" value="NZ_FOGO01000003.1"/>
</dbReference>
<sequence>MPCHKNENSSGNAYESYLRIPDLLRLQEPRYAGRQESVRSSELFFIVVHQSAELLLTQLVHDLRTAFREGCRTPSGRPEAEQRLRRCIGLVRLQRSHVEVLEHLPRQHFLTFREELGAASASGSAQFAEVFALLAADGERQKLHRPGIGGGALTSLTAELEEEVRRWQLAHLALVQRMLGDRAGTGGSSGVAWLRSRLLPARRSPAPAGRAGQRTRSA</sequence>
<dbReference type="InterPro" id="IPR037217">
    <property type="entry name" value="Trp/Indoleamine_2_3_dOase-like"/>
</dbReference>
<dbReference type="GO" id="GO:0019442">
    <property type="term" value="P:L-tryptophan catabolic process to acetyl-CoA"/>
    <property type="evidence" value="ECO:0007669"/>
    <property type="project" value="TreeGrafter"/>
</dbReference>
<organism evidence="1 2">
    <name type="scientific">Streptomyces qinglanensis</name>
    <dbReference type="NCBI Taxonomy" id="943816"/>
    <lineage>
        <taxon>Bacteria</taxon>
        <taxon>Bacillati</taxon>
        <taxon>Actinomycetota</taxon>
        <taxon>Actinomycetes</taxon>
        <taxon>Kitasatosporales</taxon>
        <taxon>Streptomycetaceae</taxon>
        <taxon>Streptomyces</taxon>
    </lineage>
</organism>
<keyword evidence="2" id="KW-1185">Reference proteome</keyword>
<accession>A0A1H9RA16</accession>
<dbReference type="Pfam" id="PF03301">
    <property type="entry name" value="Trp_dioxygenase"/>
    <property type="match status" value="2"/>
</dbReference>
<dbReference type="Proteomes" id="UP000182841">
    <property type="component" value="Unassembled WGS sequence"/>
</dbReference>
<evidence type="ECO:0000313" key="2">
    <source>
        <dbReference type="Proteomes" id="UP000182841"/>
    </source>
</evidence>
<dbReference type="EMBL" id="FOGO01000003">
    <property type="protein sequence ID" value="SER68889.1"/>
    <property type="molecule type" value="Genomic_DNA"/>
</dbReference>
<dbReference type="GO" id="GO:0019441">
    <property type="term" value="P:L-tryptophan catabolic process to kynurenine"/>
    <property type="evidence" value="ECO:0007669"/>
    <property type="project" value="InterPro"/>
</dbReference>
<gene>
    <name evidence="1" type="ORF">SAMN05421870_103372</name>
</gene>
<reference evidence="2" key="1">
    <citation type="submission" date="2016-10" db="EMBL/GenBank/DDBJ databases">
        <authorList>
            <person name="Varghese N."/>
            <person name="Submissions S."/>
        </authorList>
    </citation>
    <scope>NUCLEOTIDE SEQUENCE [LARGE SCALE GENOMIC DNA]</scope>
    <source>
        <strain evidence="2">CGMCC 4.6825</strain>
    </source>
</reference>
<dbReference type="InterPro" id="IPR004981">
    <property type="entry name" value="Trp_2_3_dOase"/>
</dbReference>
<keyword evidence="1" id="KW-0223">Dioxygenase</keyword>
<dbReference type="GO" id="GO:0004833">
    <property type="term" value="F:L-tryptophan 2,3-dioxygenase activity"/>
    <property type="evidence" value="ECO:0007669"/>
    <property type="project" value="InterPro"/>
</dbReference>
<dbReference type="SUPFAM" id="SSF140959">
    <property type="entry name" value="Indolic compounds 2,3-dioxygenase-like"/>
    <property type="match status" value="1"/>
</dbReference>
<dbReference type="OrthoDB" id="9776847at2"/>
<dbReference type="PANTHER" id="PTHR10138">
    <property type="entry name" value="TRYPTOPHAN 2,3-DIOXYGENASE"/>
    <property type="match status" value="1"/>
</dbReference>
<dbReference type="GO" id="GO:0046872">
    <property type="term" value="F:metal ion binding"/>
    <property type="evidence" value="ECO:0007669"/>
    <property type="project" value="InterPro"/>
</dbReference>
<dbReference type="AlphaFoldDB" id="A0A1H9RA16"/>
<protein>
    <submittedName>
        <fullName evidence="1">Tryptophan 2,3-dioxygenase</fullName>
    </submittedName>
</protein>
<name>A0A1H9RA16_9ACTN</name>
<dbReference type="PANTHER" id="PTHR10138:SF0">
    <property type="entry name" value="TRYPTOPHAN 2,3-DIOXYGENASE"/>
    <property type="match status" value="1"/>
</dbReference>
<dbReference type="Gene3D" id="1.20.58.480">
    <property type="match status" value="2"/>
</dbReference>
<proteinExistence type="predicted"/>